<feature type="chain" id="PRO_5019218870" description="alpha-1,2-Mannosidase" evidence="11">
    <location>
        <begin position="28"/>
        <end position="978"/>
    </location>
</feature>
<sequence>MPRFRRYRVFLVSAIIILVLLFQVGRNSDWEPPSSIYNKQTSGEKKGTPPRPREQAPLKSSPEKTVPKKPVQHQDESVPVKVQEPVKIPELKQDDYDQGYGLPTPPLKKGTTSSKKTTATGGTVDKAAATPTTTAVKTPATVGIPDRVAADEKTSSGSTTHSSTPTIRWSKQPEFFPVPTESLIRLPTGKPKVVPRVQFEFPAESEAAKEKREKRLAEVKAEAEKAWNGYKKYAWTHDEVMPVSKKPRDPFCGWAATLVDSLDTLWIMGLKDEFENATKAVGEIDFTTSAYRSEIPVFETVIRYLGGLVAAYDISGAKYPVLLDKAVELAEILMGVFDTPNRMPILYYGWKPAVASQPHRASSSSGVAEMGSMSMEFTRLAQLTGQQRFYDAIARITDALEELQNREKGTALPGIFPQNLDASGCNRTAQNLKQAEERSKAAKLQEEEAAQLGESPPVGFETTNSPDIAGTDGARGTERKLGRKEAEEAAEDVAERADTGSLTTKDAFSKITGEVTNKLKSVATRDVGSIPSFNKAKEHPRAAAPLAANGLPVDFDCPPQPLMPGGYGASYSMGGSQDSAYEYFPKQYLLLGGLEPKYRIMHEKTVAAVKKYLLFRPMIEDESRDLLFSAKAMSTDGTDEDLTYDYEVTHLTCFLGGMFGLGGKIFDSAEDVEIGKKLTDGCVWAYEAMPAGVMPEYSSILPCKSVNECKFNETAWYEKLDPQHSWREEEMADWEVRHAAWEKEVEEIKAAKKAAGEKKATPTDTEKPSSGNDAATQQDTEGAKDKPTENEMRTEDSEAIVFKRALTEDEDASKINFNDPSGQTSSSNSTPEDQVSLADEYELPAEPIKPKTHDEHVKDRLEKEKIPKGFVNLNDKRYILRPEAIESVWYMYRITGDPIWQEKGWKMWKAIIAATSTPIGHSAIQDVTSDDITFTDNMESFWLAETLKYFYLLYAEPDLISLDEWVLNTEAHPFRRPS</sequence>
<feature type="active site" evidence="6">
    <location>
        <position position="578"/>
    </location>
</feature>
<feature type="compositionally biased region" description="Low complexity" evidence="10">
    <location>
        <begin position="107"/>
        <end position="142"/>
    </location>
</feature>
<evidence type="ECO:0000256" key="2">
    <source>
        <dbReference type="ARBA" id="ARBA00004922"/>
    </source>
</evidence>
<feature type="compositionally biased region" description="Basic and acidic residues" evidence="10">
    <location>
        <begin position="434"/>
        <end position="446"/>
    </location>
</feature>
<keyword evidence="7" id="KW-0479">Metal-binding</keyword>
<feature type="active site" description="Proton donor" evidence="6">
    <location>
        <position position="696"/>
    </location>
</feature>
<dbReference type="PANTHER" id="PTHR11742">
    <property type="entry name" value="MANNOSYL-OLIGOSACCHARIDE ALPHA-1,2-MANNOSIDASE-RELATED"/>
    <property type="match status" value="1"/>
</dbReference>
<evidence type="ECO:0000256" key="1">
    <source>
        <dbReference type="ARBA" id="ARBA00001913"/>
    </source>
</evidence>
<feature type="compositionally biased region" description="Basic and acidic residues" evidence="10">
    <location>
        <begin position="752"/>
        <end position="767"/>
    </location>
</feature>
<dbReference type="GO" id="GO:0005783">
    <property type="term" value="C:endoplasmic reticulum"/>
    <property type="evidence" value="ECO:0007669"/>
    <property type="project" value="TreeGrafter"/>
</dbReference>
<feature type="compositionally biased region" description="Basic and acidic residues" evidence="10">
    <location>
        <begin position="475"/>
        <end position="498"/>
    </location>
</feature>
<feature type="active site" evidence="6">
    <location>
        <position position="883"/>
    </location>
</feature>
<dbReference type="GO" id="GO:0005509">
    <property type="term" value="F:calcium ion binding"/>
    <property type="evidence" value="ECO:0007669"/>
    <property type="project" value="InterPro"/>
</dbReference>
<evidence type="ECO:0000256" key="6">
    <source>
        <dbReference type="PIRSR" id="PIRSR601382-1"/>
    </source>
</evidence>
<dbReference type="PRINTS" id="PR00747">
    <property type="entry name" value="GLYHDRLASE47"/>
</dbReference>
<comment type="cofactor">
    <cofactor evidence="1 7">
        <name>Ca(2+)</name>
        <dbReference type="ChEBI" id="CHEBI:29108"/>
    </cofactor>
</comment>
<feature type="active site" description="Proton donor" evidence="6">
    <location>
        <position position="299"/>
    </location>
</feature>
<reference evidence="12 13" key="1">
    <citation type="submission" date="2018-08" db="EMBL/GenBank/DDBJ databases">
        <title>Draft genome of the lignicolous fungus Coniochaeta pulveracea.</title>
        <authorList>
            <person name="Borstlap C.J."/>
            <person name="De Witt R.N."/>
            <person name="Botha A."/>
            <person name="Volschenk H."/>
        </authorList>
    </citation>
    <scope>NUCLEOTIDE SEQUENCE [LARGE SCALE GENOMIC DNA]</scope>
    <source>
        <strain evidence="12 13">CAB683</strain>
    </source>
</reference>
<evidence type="ECO:0000256" key="11">
    <source>
        <dbReference type="SAM" id="SignalP"/>
    </source>
</evidence>
<feature type="region of interest" description="Disordered" evidence="10">
    <location>
        <begin position="752"/>
        <end position="798"/>
    </location>
</feature>
<dbReference type="InterPro" id="IPR050749">
    <property type="entry name" value="Glycosyl_Hydrolase_47"/>
</dbReference>
<evidence type="ECO:0000256" key="4">
    <source>
        <dbReference type="ARBA" id="ARBA00022801"/>
    </source>
</evidence>
<feature type="compositionally biased region" description="Basic and acidic residues" evidence="10">
    <location>
        <begin position="781"/>
        <end position="796"/>
    </location>
</feature>
<keyword evidence="11" id="KW-0732">Signal</keyword>
<evidence type="ECO:0000256" key="9">
    <source>
        <dbReference type="RuleBase" id="RU361193"/>
    </source>
</evidence>
<feature type="compositionally biased region" description="Polar residues" evidence="10">
    <location>
        <begin position="768"/>
        <end position="780"/>
    </location>
</feature>
<dbReference type="OrthoDB" id="8118055at2759"/>
<dbReference type="STRING" id="177199.A0A420XWC8"/>
<evidence type="ECO:0000256" key="10">
    <source>
        <dbReference type="SAM" id="MobiDB-lite"/>
    </source>
</evidence>
<feature type="binding site" evidence="7">
    <location>
        <position position="969"/>
    </location>
    <ligand>
        <name>Ca(2+)</name>
        <dbReference type="ChEBI" id="CHEBI:29108"/>
    </ligand>
</feature>
<dbReference type="Pfam" id="PF01532">
    <property type="entry name" value="Glyco_hydro_47"/>
    <property type="match status" value="1"/>
</dbReference>
<proteinExistence type="inferred from homology"/>
<keyword evidence="4 9" id="KW-0378">Hydrolase</keyword>
<dbReference type="SUPFAM" id="SSF48225">
    <property type="entry name" value="Seven-hairpin glycosidases"/>
    <property type="match status" value="1"/>
</dbReference>
<dbReference type="GO" id="GO:0016020">
    <property type="term" value="C:membrane"/>
    <property type="evidence" value="ECO:0007669"/>
    <property type="project" value="InterPro"/>
</dbReference>
<dbReference type="InterPro" id="IPR036026">
    <property type="entry name" value="Seven-hairpin_glycosidases"/>
</dbReference>
<dbReference type="AlphaFoldDB" id="A0A420XWC8"/>
<comment type="caution">
    <text evidence="12">The sequence shown here is derived from an EMBL/GenBank/DDBJ whole genome shotgun (WGS) entry which is preliminary data.</text>
</comment>
<gene>
    <name evidence="12" type="ORF">DL546_001709</name>
</gene>
<feature type="region of interest" description="Disordered" evidence="10">
    <location>
        <begin position="31"/>
        <end position="167"/>
    </location>
</feature>
<evidence type="ECO:0000313" key="13">
    <source>
        <dbReference type="Proteomes" id="UP000275385"/>
    </source>
</evidence>
<dbReference type="EMBL" id="QVQW01000131">
    <property type="protein sequence ID" value="RKU39947.1"/>
    <property type="molecule type" value="Genomic_DNA"/>
</dbReference>
<evidence type="ECO:0000313" key="12">
    <source>
        <dbReference type="EMBL" id="RKU39947.1"/>
    </source>
</evidence>
<comment type="similarity">
    <text evidence="3 9">Belongs to the glycosyl hydrolase 47 family.</text>
</comment>
<feature type="region of interest" description="Disordered" evidence="10">
    <location>
        <begin position="811"/>
        <end position="836"/>
    </location>
</feature>
<dbReference type="GO" id="GO:0004571">
    <property type="term" value="F:mannosyl-oligosaccharide 1,2-alpha-mannosidase activity"/>
    <property type="evidence" value="ECO:0007669"/>
    <property type="project" value="InterPro"/>
</dbReference>
<evidence type="ECO:0000256" key="3">
    <source>
        <dbReference type="ARBA" id="ARBA00007658"/>
    </source>
</evidence>
<dbReference type="EC" id="3.2.1.-" evidence="9"/>
<evidence type="ECO:0000256" key="5">
    <source>
        <dbReference type="ARBA" id="ARBA00023157"/>
    </source>
</evidence>
<organism evidence="12 13">
    <name type="scientific">Coniochaeta pulveracea</name>
    <dbReference type="NCBI Taxonomy" id="177199"/>
    <lineage>
        <taxon>Eukaryota</taxon>
        <taxon>Fungi</taxon>
        <taxon>Dikarya</taxon>
        <taxon>Ascomycota</taxon>
        <taxon>Pezizomycotina</taxon>
        <taxon>Sordariomycetes</taxon>
        <taxon>Sordariomycetidae</taxon>
        <taxon>Coniochaetales</taxon>
        <taxon>Coniochaetaceae</taxon>
        <taxon>Coniochaeta</taxon>
    </lineage>
</organism>
<dbReference type="Gene3D" id="1.50.10.10">
    <property type="match status" value="3"/>
</dbReference>
<keyword evidence="13" id="KW-1185">Reference proteome</keyword>
<feature type="disulfide bond" evidence="8">
    <location>
        <begin position="653"/>
        <end position="682"/>
    </location>
</feature>
<dbReference type="PANTHER" id="PTHR11742:SF103">
    <property type="entry name" value="ENDOPLASMIC RETICULUM MANNOSIDASE MNL2-RELATED"/>
    <property type="match status" value="1"/>
</dbReference>
<evidence type="ECO:0000256" key="8">
    <source>
        <dbReference type="PIRSR" id="PIRSR601382-3"/>
    </source>
</evidence>
<dbReference type="Proteomes" id="UP000275385">
    <property type="component" value="Unassembled WGS sequence"/>
</dbReference>
<keyword evidence="7" id="KW-0106">Calcium</keyword>
<dbReference type="UniPathway" id="UPA00378"/>
<feature type="region of interest" description="Disordered" evidence="10">
    <location>
        <begin position="433"/>
        <end position="499"/>
    </location>
</feature>
<protein>
    <recommendedName>
        <fullName evidence="9">alpha-1,2-Mannosidase</fullName>
        <ecNumber evidence="9">3.2.1.-</ecNumber>
    </recommendedName>
</protein>
<dbReference type="GO" id="GO:0036503">
    <property type="term" value="P:ERAD pathway"/>
    <property type="evidence" value="ECO:0007669"/>
    <property type="project" value="UniProtKB-ARBA"/>
</dbReference>
<feature type="compositionally biased region" description="Low complexity" evidence="10">
    <location>
        <begin position="155"/>
        <end position="166"/>
    </location>
</feature>
<keyword evidence="5 8" id="KW-1015">Disulfide bond</keyword>
<feature type="signal peptide" evidence="11">
    <location>
        <begin position="1"/>
        <end position="27"/>
    </location>
</feature>
<feature type="compositionally biased region" description="Basic and acidic residues" evidence="10">
    <location>
        <begin position="42"/>
        <end position="78"/>
    </location>
</feature>
<feature type="compositionally biased region" description="Polar residues" evidence="10">
    <location>
        <begin position="815"/>
        <end position="833"/>
    </location>
</feature>
<dbReference type="InterPro" id="IPR001382">
    <property type="entry name" value="Glyco_hydro_47"/>
</dbReference>
<accession>A0A420XWC8</accession>
<dbReference type="GO" id="GO:0005975">
    <property type="term" value="P:carbohydrate metabolic process"/>
    <property type="evidence" value="ECO:0007669"/>
    <property type="project" value="InterPro"/>
</dbReference>
<comment type="pathway">
    <text evidence="2">Protein modification; protein glycosylation.</text>
</comment>
<name>A0A420XWC8_9PEZI</name>
<evidence type="ECO:0000256" key="7">
    <source>
        <dbReference type="PIRSR" id="PIRSR601382-2"/>
    </source>
</evidence>
<dbReference type="InterPro" id="IPR012341">
    <property type="entry name" value="6hp_glycosidase-like_sf"/>
</dbReference>
<keyword evidence="9" id="KW-0326">Glycosidase</keyword>